<accession>A0A0E9T2H0</accession>
<organism evidence="1">
    <name type="scientific">Anguilla anguilla</name>
    <name type="common">European freshwater eel</name>
    <name type="synonym">Muraena anguilla</name>
    <dbReference type="NCBI Taxonomy" id="7936"/>
    <lineage>
        <taxon>Eukaryota</taxon>
        <taxon>Metazoa</taxon>
        <taxon>Chordata</taxon>
        <taxon>Craniata</taxon>
        <taxon>Vertebrata</taxon>
        <taxon>Euteleostomi</taxon>
        <taxon>Actinopterygii</taxon>
        <taxon>Neopterygii</taxon>
        <taxon>Teleostei</taxon>
        <taxon>Anguilliformes</taxon>
        <taxon>Anguillidae</taxon>
        <taxon>Anguilla</taxon>
    </lineage>
</organism>
<sequence>MYHSSSNRIVQLPLFFHTFSLKKQVMHIGPQRIES</sequence>
<dbReference type="AlphaFoldDB" id="A0A0E9T2H0"/>
<evidence type="ECO:0000313" key="1">
    <source>
        <dbReference type="EMBL" id="JAH47749.1"/>
    </source>
</evidence>
<proteinExistence type="predicted"/>
<name>A0A0E9T2H0_ANGAN</name>
<dbReference type="EMBL" id="GBXM01060828">
    <property type="protein sequence ID" value="JAH47749.1"/>
    <property type="molecule type" value="Transcribed_RNA"/>
</dbReference>
<reference evidence="1" key="1">
    <citation type="submission" date="2014-11" db="EMBL/GenBank/DDBJ databases">
        <authorList>
            <person name="Amaro Gonzalez C."/>
        </authorList>
    </citation>
    <scope>NUCLEOTIDE SEQUENCE</scope>
</reference>
<reference evidence="1" key="2">
    <citation type="journal article" date="2015" name="Fish Shellfish Immunol.">
        <title>Early steps in the European eel (Anguilla anguilla)-Vibrio vulnificus interaction in the gills: Role of the RtxA13 toxin.</title>
        <authorList>
            <person name="Callol A."/>
            <person name="Pajuelo D."/>
            <person name="Ebbesson L."/>
            <person name="Teles M."/>
            <person name="MacKenzie S."/>
            <person name="Amaro C."/>
        </authorList>
    </citation>
    <scope>NUCLEOTIDE SEQUENCE</scope>
</reference>
<protein>
    <submittedName>
        <fullName evidence="1">Uncharacterized protein</fullName>
    </submittedName>
</protein>